<dbReference type="OrthoDB" id="9802264at2"/>
<proteinExistence type="predicted"/>
<keyword evidence="1" id="KW-0813">Transport</keyword>
<dbReference type="PROSITE" id="PS50893">
    <property type="entry name" value="ABC_TRANSPORTER_2"/>
    <property type="match status" value="1"/>
</dbReference>
<dbReference type="GO" id="GO:0016887">
    <property type="term" value="F:ATP hydrolysis activity"/>
    <property type="evidence" value="ECO:0007669"/>
    <property type="project" value="InterPro"/>
</dbReference>
<dbReference type="Gene3D" id="3.40.50.300">
    <property type="entry name" value="P-loop containing nucleotide triphosphate hydrolases"/>
    <property type="match status" value="1"/>
</dbReference>
<dbReference type="Proteomes" id="UP000199659">
    <property type="component" value="Unassembled WGS sequence"/>
</dbReference>
<dbReference type="Pfam" id="PF00005">
    <property type="entry name" value="ABC_tran"/>
    <property type="match status" value="1"/>
</dbReference>
<dbReference type="STRING" id="37658.SAMN05661086_01514"/>
<reference evidence="5 6" key="1">
    <citation type="submission" date="2016-10" db="EMBL/GenBank/DDBJ databases">
        <authorList>
            <person name="de Groot N.N."/>
        </authorList>
    </citation>
    <scope>NUCLEOTIDE SEQUENCE [LARGE SCALE GENOMIC DNA]</scope>
    <source>
        <strain evidence="5 6">743A</strain>
    </source>
</reference>
<evidence type="ECO:0000256" key="2">
    <source>
        <dbReference type="ARBA" id="ARBA00022741"/>
    </source>
</evidence>
<dbReference type="InterPro" id="IPR003439">
    <property type="entry name" value="ABC_transporter-like_ATP-bd"/>
</dbReference>
<evidence type="ECO:0000313" key="5">
    <source>
        <dbReference type="EMBL" id="SFR76067.1"/>
    </source>
</evidence>
<dbReference type="InterPro" id="IPR050093">
    <property type="entry name" value="ABC_SmlMolc_Importer"/>
</dbReference>
<dbReference type="RefSeq" id="WP_092560084.1">
    <property type="nucleotide sequence ID" value="NZ_FOYZ01000005.1"/>
</dbReference>
<dbReference type="PANTHER" id="PTHR42781:SF4">
    <property type="entry name" value="SPERMIDINE_PUTRESCINE IMPORT ATP-BINDING PROTEIN POTA"/>
    <property type="match status" value="1"/>
</dbReference>
<evidence type="ECO:0000259" key="4">
    <source>
        <dbReference type="PROSITE" id="PS50893"/>
    </source>
</evidence>
<keyword evidence="2" id="KW-0547">Nucleotide-binding</keyword>
<protein>
    <submittedName>
        <fullName evidence="5">Molybdate transport system ATP-binding protein</fullName>
    </submittedName>
</protein>
<gene>
    <name evidence="5" type="ORF">SAMN05661086_01514</name>
</gene>
<keyword evidence="3 5" id="KW-0067">ATP-binding</keyword>
<name>A0A1I6JAQ2_9FIRM</name>
<dbReference type="InterPro" id="IPR027417">
    <property type="entry name" value="P-loop_NTPase"/>
</dbReference>
<sequence>MIHIENFTYQVANFKLQNIELEIKENEIFAFLGKTGSGKTMLLEAIAGFYRGNCGAIYISGKDVVDIVPEERKIGFVYQDFGLFPHMTVYENIRYGLKMHRVEKSKMNLRISDMAKLLGIEHILKHYPATLSGGERQRTALARALVLQPRILLMDEPFSALDPGTRSQMYQLVEQIHKTFACTILFVTHNLYEAERMAQRIGIMVNGKLKMVCNTDKLFQNYEDTEILEFIGGYLNDNGTDVSKIERRLNADCTRLQPDK</sequence>
<evidence type="ECO:0000256" key="1">
    <source>
        <dbReference type="ARBA" id="ARBA00022448"/>
    </source>
</evidence>
<accession>A0A1I6JAQ2</accession>
<dbReference type="SUPFAM" id="SSF52540">
    <property type="entry name" value="P-loop containing nucleoside triphosphate hydrolases"/>
    <property type="match status" value="1"/>
</dbReference>
<dbReference type="SMART" id="SM00382">
    <property type="entry name" value="AAA"/>
    <property type="match status" value="1"/>
</dbReference>
<dbReference type="EMBL" id="FOYZ01000005">
    <property type="protein sequence ID" value="SFR76067.1"/>
    <property type="molecule type" value="Genomic_DNA"/>
</dbReference>
<feature type="domain" description="ABC transporter" evidence="4">
    <location>
        <begin position="2"/>
        <end position="231"/>
    </location>
</feature>
<dbReference type="PANTHER" id="PTHR42781">
    <property type="entry name" value="SPERMIDINE/PUTRESCINE IMPORT ATP-BINDING PROTEIN POTA"/>
    <property type="match status" value="1"/>
</dbReference>
<dbReference type="GO" id="GO:0005524">
    <property type="term" value="F:ATP binding"/>
    <property type="evidence" value="ECO:0007669"/>
    <property type="project" value="UniProtKB-KW"/>
</dbReference>
<dbReference type="InterPro" id="IPR003593">
    <property type="entry name" value="AAA+_ATPase"/>
</dbReference>
<dbReference type="AlphaFoldDB" id="A0A1I6JAQ2"/>
<evidence type="ECO:0000313" key="6">
    <source>
        <dbReference type="Proteomes" id="UP000199659"/>
    </source>
</evidence>
<organism evidence="5 6">
    <name type="scientific">Anaeromicropila populeti</name>
    <dbReference type="NCBI Taxonomy" id="37658"/>
    <lineage>
        <taxon>Bacteria</taxon>
        <taxon>Bacillati</taxon>
        <taxon>Bacillota</taxon>
        <taxon>Clostridia</taxon>
        <taxon>Lachnospirales</taxon>
        <taxon>Lachnospiraceae</taxon>
        <taxon>Anaeromicropila</taxon>
    </lineage>
</organism>
<evidence type="ECO:0000256" key="3">
    <source>
        <dbReference type="ARBA" id="ARBA00022840"/>
    </source>
</evidence>
<keyword evidence="6" id="KW-1185">Reference proteome</keyword>